<dbReference type="Pfam" id="PF20190">
    <property type="entry name" value="DUF6553"/>
    <property type="match status" value="1"/>
</dbReference>
<organism evidence="1">
    <name type="scientific">bioreactor metagenome</name>
    <dbReference type="NCBI Taxonomy" id="1076179"/>
    <lineage>
        <taxon>unclassified sequences</taxon>
        <taxon>metagenomes</taxon>
        <taxon>ecological metagenomes</taxon>
    </lineage>
</organism>
<dbReference type="AlphaFoldDB" id="A0A645B8P8"/>
<dbReference type="InterPro" id="IPR046683">
    <property type="entry name" value="DUF6553"/>
</dbReference>
<dbReference type="EMBL" id="VSSQ01018521">
    <property type="protein sequence ID" value="MPM61777.1"/>
    <property type="molecule type" value="Genomic_DNA"/>
</dbReference>
<comment type="caution">
    <text evidence="1">The sequence shown here is derived from an EMBL/GenBank/DDBJ whole genome shotgun (WGS) entry which is preliminary data.</text>
</comment>
<evidence type="ECO:0000313" key="1">
    <source>
        <dbReference type="EMBL" id="MPM61777.1"/>
    </source>
</evidence>
<proteinExistence type="predicted"/>
<name>A0A645B8P8_9ZZZZ</name>
<protein>
    <submittedName>
        <fullName evidence="1">Uncharacterized protein</fullName>
    </submittedName>
</protein>
<gene>
    <name evidence="1" type="ORF">SDC9_108637</name>
</gene>
<reference evidence="1" key="1">
    <citation type="submission" date="2019-08" db="EMBL/GenBank/DDBJ databases">
        <authorList>
            <person name="Kucharzyk K."/>
            <person name="Murdoch R.W."/>
            <person name="Higgins S."/>
            <person name="Loffler F."/>
        </authorList>
    </citation>
    <scope>NUCLEOTIDE SEQUENCE</scope>
</reference>
<sequence length="204" mass="23436">MPKEKAPWPECYYQEKDAQKRLALLQEAIQAGEGDETENAIRKKLWGLRYGQQPKKNAPLPDGYVGLWVALNYHRQDRSYFRLRSATREIEGRLRDLGIDSMRGTEQEQQLLHRELMHAVSLYLSTCNEGSYSTQVFGLMKMKQENLVQKIAAEIYDVTCDLPARLGLAQQLQPLRKAAFEAFYETFPDHAELLEETIAGGEVQ</sequence>
<accession>A0A645B8P8</accession>